<dbReference type="SUPFAM" id="SSF54631">
    <property type="entry name" value="CBS-domain pair"/>
    <property type="match status" value="1"/>
</dbReference>
<dbReference type="PANTHER" id="PTHR43773:SF1">
    <property type="entry name" value="MAGNESIUM TRANSPORTER MGTE"/>
    <property type="match status" value="1"/>
</dbReference>
<dbReference type="SMART" id="SM00924">
    <property type="entry name" value="MgtE_N"/>
    <property type="match status" value="1"/>
</dbReference>
<dbReference type="Pfam" id="PF03448">
    <property type="entry name" value="MgtE_N"/>
    <property type="match status" value="1"/>
</dbReference>
<dbReference type="SUPFAM" id="SSF158791">
    <property type="entry name" value="MgtE N-terminal domain-like"/>
    <property type="match status" value="1"/>
</dbReference>
<dbReference type="GO" id="GO:0046872">
    <property type="term" value="F:metal ion binding"/>
    <property type="evidence" value="ECO:0007669"/>
    <property type="project" value="UniProtKB-KW"/>
</dbReference>
<keyword evidence="4 9" id="KW-0812">Transmembrane</keyword>
<dbReference type="Pfam" id="PF01769">
    <property type="entry name" value="MgtE"/>
    <property type="match status" value="1"/>
</dbReference>
<keyword evidence="7 9" id="KW-0472">Membrane</keyword>
<evidence type="ECO:0000256" key="7">
    <source>
        <dbReference type="ARBA" id="ARBA00023136"/>
    </source>
</evidence>
<evidence type="ECO:0000256" key="3">
    <source>
        <dbReference type="ARBA" id="ARBA00022448"/>
    </source>
</evidence>
<evidence type="ECO:0000313" key="12">
    <source>
        <dbReference type="Proteomes" id="UP000198564"/>
    </source>
</evidence>
<feature type="transmembrane region" description="Helical" evidence="9">
    <location>
        <begin position="363"/>
        <end position="386"/>
    </location>
</feature>
<sequence>MKLVKSNKQKTYEHIFKAAKENDKKGFRELFLRLHDRDQHEVFHLLYPEKKRKISDFLTPEEFAEIFEWMETEDQESAVQYLPDTYMAEVFNYMAADDVARFLSESDETDNVTLLAMMDDEESKRVKELLSYEPETAGSIMTKEFIAIHNTETMSGVVKRLRKIGREAETIYYLYVIDELDKLVGVLSLRDLLLSPEDEIVERIMSNQAVSVKVNDDQEDVARIIQDYDLLAVPVLSHEGVMRGIVTVDDVMDIIEAETTEDFNEFAAISRGDDDSRTPSAFSTAKSRIPWIIILLFLGTITGSLIGVFEETLESVVLLAAFIPMIMDTAGNVGTQSLAVAVRNLTVEDEKNRDSLFQTVKTELGAGILMGVVASVVLAVMITLFYSNFVLAMIISASMFITISLSTVIGAIIPSIITKFKIDPAVASGPFITTINDSLGLLIYFTIATTLIEFL</sequence>
<feature type="transmembrane region" description="Helical" evidence="9">
    <location>
        <begin position="289"/>
        <end position="309"/>
    </location>
</feature>
<gene>
    <name evidence="11" type="ORF">SAMN04488113_10234</name>
</gene>
<accession>A0A1H6RK51</accession>
<evidence type="ECO:0000256" key="9">
    <source>
        <dbReference type="RuleBase" id="RU362011"/>
    </source>
</evidence>
<evidence type="ECO:0000256" key="6">
    <source>
        <dbReference type="ARBA" id="ARBA00022989"/>
    </source>
</evidence>
<dbReference type="Pfam" id="PF00571">
    <property type="entry name" value="CBS"/>
    <property type="match status" value="2"/>
</dbReference>
<keyword evidence="6 9" id="KW-1133">Transmembrane helix</keyword>
<keyword evidence="8" id="KW-0129">CBS domain</keyword>
<dbReference type="SUPFAM" id="SSF161093">
    <property type="entry name" value="MgtE membrane domain-like"/>
    <property type="match status" value="1"/>
</dbReference>
<comment type="similarity">
    <text evidence="2 9">Belongs to the SLC41A transporter family.</text>
</comment>
<dbReference type="PANTHER" id="PTHR43773">
    <property type="entry name" value="MAGNESIUM TRANSPORTER MGTE"/>
    <property type="match status" value="1"/>
</dbReference>
<dbReference type="InterPro" id="IPR000644">
    <property type="entry name" value="CBS_dom"/>
</dbReference>
<dbReference type="AlphaFoldDB" id="A0A1H6RK51"/>
<dbReference type="InterPro" id="IPR046342">
    <property type="entry name" value="CBS_dom_sf"/>
</dbReference>
<dbReference type="NCBIfam" id="TIGR00400">
    <property type="entry name" value="mgtE"/>
    <property type="match status" value="1"/>
</dbReference>
<dbReference type="InterPro" id="IPR006669">
    <property type="entry name" value="MgtE_transporter"/>
</dbReference>
<comment type="subunit">
    <text evidence="9">Homodimer.</text>
</comment>
<dbReference type="RefSeq" id="WP_091632515.1">
    <property type="nucleotide sequence ID" value="NZ_FNYW01000002.1"/>
</dbReference>
<keyword evidence="3 9" id="KW-0813">Transport</keyword>
<dbReference type="EMBL" id="FNYW01000002">
    <property type="protein sequence ID" value="SEI52180.1"/>
    <property type="molecule type" value="Genomic_DNA"/>
</dbReference>
<dbReference type="InterPro" id="IPR006667">
    <property type="entry name" value="SLC41_membr_dom"/>
</dbReference>
<dbReference type="CDD" id="cd04606">
    <property type="entry name" value="CBS_pair_Mg_transporter"/>
    <property type="match status" value="1"/>
</dbReference>
<keyword evidence="9" id="KW-1003">Cell membrane</keyword>
<dbReference type="SMART" id="SM00116">
    <property type="entry name" value="CBS"/>
    <property type="match status" value="2"/>
</dbReference>
<evidence type="ECO:0000256" key="1">
    <source>
        <dbReference type="ARBA" id="ARBA00004141"/>
    </source>
</evidence>
<evidence type="ECO:0000256" key="8">
    <source>
        <dbReference type="PROSITE-ProRule" id="PRU00703"/>
    </source>
</evidence>
<feature type="domain" description="CBS" evidence="10">
    <location>
        <begin position="205"/>
        <end position="261"/>
    </location>
</feature>
<proteinExistence type="inferred from homology"/>
<dbReference type="Proteomes" id="UP000198564">
    <property type="component" value="Unassembled WGS sequence"/>
</dbReference>
<protein>
    <recommendedName>
        <fullName evidence="9">Magnesium transporter MgtE</fullName>
    </recommendedName>
</protein>
<dbReference type="InterPro" id="IPR038076">
    <property type="entry name" value="MgtE_N_sf"/>
</dbReference>
<name>A0A1H6RK51_9LACT</name>
<reference evidence="12" key="1">
    <citation type="submission" date="2016-10" db="EMBL/GenBank/DDBJ databases">
        <authorList>
            <person name="Varghese N."/>
            <person name="Submissions S."/>
        </authorList>
    </citation>
    <scope>NUCLEOTIDE SEQUENCE [LARGE SCALE GENOMIC DNA]</scope>
    <source>
        <strain evidence="12">DSM 25751</strain>
    </source>
</reference>
<keyword evidence="5 9" id="KW-0460">Magnesium</keyword>
<dbReference type="Gene3D" id="3.10.580.10">
    <property type="entry name" value="CBS-domain"/>
    <property type="match status" value="1"/>
</dbReference>
<evidence type="ECO:0000256" key="2">
    <source>
        <dbReference type="ARBA" id="ARBA00009749"/>
    </source>
</evidence>
<feature type="transmembrane region" description="Helical" evidence="9">
    <location>
        <begin position="392"/>
        <end position="413"/>
    </location>
</feature>
<feature type="domain" description="CBS" evidence="10">
    <location>
        <begin position="141"/>
        <end position="202"/>
    </location>
</feature>
<evidence type="ECO:0000256" key="5">
    <source>
        <dbReference type="ARBA" id="ARBA00022842"/>
    </source>
</evidence>
<evidence type="ECO:0000259" key="10">
    <source>
        <dbReference type="PROSITE" id="PS51371"/>
    </source>
</evidence>
<dbReference type="GO" id="GO:0005886">
    <property type="term" value="C:plasma membrane"/>
    <property type="evidence" value="ECO:0007669"/>
    <property type="project" value="UniProtKB-SubCell"/>
</dbReference>
<comment type="function">
    <text evidence="9">Acts as a magnesium transporter.</text>
</comment>
<keyword evidence="9" id="KW-0479">Metal-binding</keyword>
<dbReference type="Gene3D" id="1.10.357.20">
    <property type="entry name" value="SLC41 divalent cation transporters, integral membrane domain"/>
    <property type="match status" value="1"/>
</dbReference>
<comment type="caution">
    <text evidence="9">Lacks conserved residue(s) required for the propagation of feature annotation.</text>
</comment>
<organism evidence="11 12">
    <name type="scientific">Alkalibacterium gilvum</name>
    <dbReference type="NCBI Taxonomy" id="1130080"/>
    <lineage>
        <taxon>Bacteria</taxon>
        <taxon>Bacillati</taxon>
        <taxon>Bacillota</taxon>
        <taxon>Bacilli</taxon>
        <taxon>Lactobacillales</taxon>
        <taxon>Carnobacteriaceae</taxon>
        <taxon>Alkalibacterium</taxon>
    </lineage>
</organism>
<dbReference type="GO" id="GO:0015095">
    <property type="term" value="F:magnesium ion transmembrane transporter activity"/>
    <property type="evidence" value="ECO:0007669"/>
    <property type="project" value="UniProtKB-UniRule"/>
</dbReference>
<keyword evidence="12" id="KW-1185">Reference proteome</keyword>
<dbReference type="InterPro" id="IPR036739">
    <property type="entry name" value="SLC41_membr_dom_sf"/>
</dbReference>
<dbReference type="InterPro" id="IPR006668">
    <property type="entry name" value="Mg_transptr_MgtE_intracell_dom"/>
</dbReference>
<evidence type="ECO:0000256" key="4">
    <source>
        <dbReference type="ARBA" id="ARBA00022692"/>
    </source>
</evidence>
<dbReference type="Gene3D" id="1.25.60.10">
    <property type="entry name" value="MgtE N-terminal domain-like"/>
    <property type="match status" value="1"/>
</dbReference>
<dbReference type="STRING" id="1130080.SAMN04488113_10234"/>
<dbReference type="PROSITE" id="PS51371">
    <property type="entry name" value="CBS"/>
    <property type="match status" value="2"/>
</dbReference>
<dbReference type="OrthoDB" id="9790355at2"/>
<comment type="subcellular location">
    <subcellularLocation>
        <location evidence="9">Cell membrane</location>
        <topology evidence="9">Multi-pass membrane protein</topology>
    </subcellularLocation>
    <subcellularLocation>
        <location evidence="1">Membrane</location>
        <topology evidence="1">Multi-pass membrane protein</topology>
    </subcellularLocation>
</comment>
<evidence type="ECO:0000313" key="11">
    <source>
        <dbReference type="EMBL" id="SEI52180.1"/>
    </source>
</evidence>